<feature type="domain" description="G5" evidence="2">
    <location>
        <begin position="205"/>
        <end position="285"/>
    </location>
</feature>
<dbReference type="InterPro" id="IPR011098">
    <property type="entry name" value="G5_dom"/>
</dbReference>
<dbReference type="Gene3D" id="2.20.230.10">
    <property type="entry name" value="Resuscitation-promoting factor rpfb"/>
    <property type="match status" value="1"/>
</dbReference>
<organism evidence="3 4">
    <name type="scientific">Peribacillus saganii</name>
    <dbReference type="NCBI Taxonomy" id="2303992"/>
    <lineage>
        <taxon>Bacteria</taxon>
        <taxon>Bacillati</taxon>
        <taxon>Bacillota</taxon>
        <taxon>Bacilli</taxon>
        <taxon>Bacillales</taxon>
        <taxon>Bacillaceae</taxon>
        <taxon>Peribacillus</taxon>
    </lineage>
</organism>
<evidence type="ECO:0000259" key="2">
    <source>
        <dbReference type="PROSITE" id="PS51109"/>
    </source>
</evidence>
<dbReference type="SMART" id="SM01208">
    <property type="entry name" value="G5"/>
    <property type="match status" value="1"/>
</dbReference>
<dbReference type="SUPFAM" id="SSF50685">
    <property type="entry name" value="Barwin-like endoglucanases"/>
    <property type="match status" value="1"/>
</dbReference>
<dbReference type="InterPro" id="IPR007137">
    <property type="entry name" value="DUF348"/>
</dbReference>
<dbReference type="Pfam" id="PF03990">
    <property type="entry name" value="DUF348"/>
    <property type="match status" value="3"/>
</dbReference>
<dbReference type="InterPro" id="IPR010611">
    <property type="entry name" value="3D_dom"/>
</dbReference>
<reference evidence="3 4" key="1">
    <citation type="submission" date="2018-08" db="EMBL/GenBank/DDBJ databases">
        <title>Bacillus chawlae sp. nov., Bacillus glennii sp. nov., and Bacillus saganii sp. nov. Isolated from the Vehicle Assembly Building at Kennedy Space Center where the Viking Spacecraft were Assembled.</title>
        <authorList>
            <person name="Seuylemezian A."/>
            <person name="Vaishampayan P."/>
        </authorList>
    </citation>
    <scope>NUCLEOTIDE SEQUENCE [LARGE SCALE GENOMIC DNA]</scope>
    <source>
        <strain evidence="3 4">V47-23a</strain>
    </source>
</reference>
<accession>A0A372LK85</accession>
<evidence type="ECO:0000256" key="1">
    <source>
        <dbReference type="ARBA" id="ARBA00022729"/>
    </source>
</evidence>
<dbReference type="AlphaFoldDB" id="A0A372LK85"/>
<dbReference type="Gene3D" id="2.40.40.10">
    <property type="entry name" value="RlpA-like domain"/>
    <property type="match status" value="1"/>
</dbReference>
<name>A0A372LK85_9BACI</name>
<dbReference type="Pfam" id="PF07501">
    <property type="entry name" value="G5"/>
    <property type="match status" value="1"/>
</dbReference>
<dbReference type="CDD" id="cd22786">
    <property type="entry name" value="DPBB_YuiC-like"/>
    <property type="match status" value="1"/>
</dbReference>
<evidence type="ECO:0000313" key="4">
    <source>
        <dbReference type="Proteomes" id="UP000264541"/>
    </source>
</evidence>
<evidence type="ECO:0000313" key="3">
    <source>
        <dbReference type="EMBL" id="RFU66928.1"/>
    </source>
</evidence>
<dbReference type="InterPro" id="IPR051933">
    <property type="entry name" value="Resuscitation_pf_RpfB"/>
</dbReference>
<gene>
    <name evidence="3" type="ORF">D0469_16610</name>
</gene>
<dbReference type="PANTHER" id="PTHR39160">
    <property type="entry name" value="CELL WALL-BINDING PROTEIN YOCH"/>
    <property type="match status" value="1"/>
</dbReference>
<dbReference type="GO" id="GO:0004553">
    <property type="term" value="F:hydrolase activity, hydrolyzing O-glycosyl compounds"/>
    <property type="evidence" value="ECO:0007669"/>
    <property type="project" value="InterPro"/>
</dbReference>
<dbReference type="EMBL" id="QVTE01000048">
    <property type="protein sequence ID" value="RFU66928.1"/>
    <property type="molecule type" value="Genomic_DNA"/>
</dbReference>
<keyword evidence="4" id="KW-1185">Reference proteome</keyword>
<dbReference type="RefSeq" id="WP_117327840.1">
    <property type="nucleotide sequence ID" value="NZ_QVTE01000048.1"/>
</dbReference>
<comment type="caution">
    <text evidence="3">The sequence shown here is derived from an EMBL/GenBank/DDBJ whole genome shotgun (WGS) entry which is preliminary data.</text>
</comment>
<dbReference type="InterPro" id="IPR036908">
    <property type="entry name" value="RlpA-like_sf"/>
</dbReference>
<protein>
    <submittedName>
        <fullName evidence="3">DUF348 domain-containing protein</fullName>
    </submittedName>
</protein>
<dbReference type="Proteomes" id="UP000264541">
    <property type="component" value="Unassembled WGS sequence"/>
</dbReference>
<dbReference type="PROSITE" id="PS51109">
    <property type="entry name" value="G5"/>
    <property type="match status" value="1"/>
</dbReference>
<dbReference type="PANTHER" id="PTHR39160:SF4">
    <property type="entry name" value="RESUSCITATION-PROMOTING FACTOR RPFB"/>
    <property type="match status" value="1"/>
</dbReference>
<proteinExistence type="predicted"/>
<dbReference type="GO" id="GO:0009254">
    <property type="term" value="P:peptidoglycan turnover"/>
    <property type="evidence" value="ECO:0007669"/>
    <property type="project" value="InterPro"/>
</dbReference>
<dbReference type="OrthoDB" id="9798935at2"/>
<keyword evidence="1" id="KW-0732">Signal</keyword>
<dbReference type="GO" id="GO:0019867">
    <property type="term" value="C:outer membrane"/>
    <property type="evidence" value="ECO:0007669"/>
    <property type="project" value="InterPro"/>
</dbReference>
<sequence>MKNLFSRSFGKKKLAIVITGITVFSGAMGLLLYQGTKNTVALTLDGQKRIVKTHAPTIEGILKDLEITVQAEDYLYPSKDTKIKDNLNVVWKPAQQVEIIQNDQRINVWTTADTVGELLKEQKLEVTEKDKISQSFDTTLQSKMKIAIEKAFPIKIVDSGIEEQVWSTSTTVADFLKQQGVKLNDFDRVEPGLGEQVKANSVVNVVRIEKVTDVVEEPINFAVVTKKDSTLQKGKEKVITEGQKGLTSKQYEVIKENGKEVKRTLLSEKTVRAKKDKVIAVGSKQLIAQVSRGGSDKESPSGSGREFYVSSTAYTANCNGCSGVTATGLNLRSNPGAKVIAVDPRVIPLGSKVYVEGYGYAIAADTGGAIRGHKIDVFFPSKSTAYQWGNRTVQIRVLN</sequence>
<dbReference type="Pfam" id="PF06725">
    <property type="entry name" value="3D"/>
    <property type="match status" value="1"/>
</dbReference>